<dbReference type="Gene3D" id="3.50.50.60">
    <property type="entry name" value="FAD/NAD(P)-binding domain"/>
    <property type="match status" value="1"/>
</dbReference>
<dbReference type="PANTHER" id="PTHR43747:SF4">
    <property type="entry name" value="FLAVIN-DEPENDENT TRYPTOPHAN HALOGENASE"/>
    <property type="match status" value="1"/>
</dbReference>
<sequence length="503" mass="54719">MLPDMTDRPNRVKHVVVAGGGIVGWSAAATIRKRLPGLSVTVVALPPPPDALADRMSGTLPSIIDFHADLGIDEAHVVARTGSGFRLGSYINGWAEGMPPYFNGYGEHGRQLGTAPFHQFWLREANGARADFTAFSPSAAIALSGRFAHPPSDPTSPIPPFGYGLQLNSPAYRDYMRAYALHLGATERSVPIRAVRRRGDGFIEAVALADGSAIAGDLFIDCTGPSALLGAEQDKFEEWSQWLPCDRLLLAEAPPPAEFAPFDTVTALPAGWRWQAASPARTSHGLAYSSAHLSDGKAERILRGATGVSAIDAPVKLRSGRRTEPWVRNCVAIGDSAVALEPLESVNLHLAHSALDRLVAMLPDRDCAPVELAEYNRQSAAEADRVRDFLVLHYHLAHLPKQPFWREVAAVQPPASLAHTLELFRERGTLPFYEEETFARDSWLAVLFGQGVRPRRTDPLTDAVPPELAARAMTRMRETIAAIVPTLPTHTAYVRDIARRASR</sequence>
<proteinExistence type="predicted"/>
<name>A0A6J4RZ12_9SPHN</name>
<organism evidence="2">
    <name type="scientific">uncultured Sphingomonadaceae bacterium</name>
    <dbReference type="NCBI Taxonomy" id="169976"/>
    <lineage>
        <taxon>Bacteria</taxon>
        <taxon>Pseudomonadati</taxon>
        <taxon>Pseudomonadota</taxon>
        <taxon>Alphaproteobacteria</taxon>
        <taxon>Sphingomonadales</taxon>
        <taxon>Sphingomonadaceae</taxon>
        <taxon>environmental samples</taxon>
    </lineage>
</organism>
<dbReference type="EMBL" id="CADCVX010000062">
    <property type="protein sequence ID" value="CAA9485413.1"/>
    <property type="molecule type" value="Genomic_DNA"/>
</dbReference>
<accession>A0A6J4RZ12</accession>
<dbReference type="InterPro" id="IPR006905">
    <property type="entry name" value="Flavin_halogenase"/>
</dbReference>
<dbReference type="InterPro" id="IPR050816">
    <property type="entry name" value="Flavin-dep_Halogenase_NPB"/>
</dbReference>
<dbReference type="PANTHER" id="PTHR43747">
    <property type="entry name" value="FAD-BINDING PROTEIN"/>
    <property type="match status" value="1"/>
</dbReference>
<dbReference type="AlphaFoldDB" id="A0A6J4RZ12"/>
<dbReference type="PIRSF" id="PIRSF011396">
    <property type="entry name" value="Trp_halogenase"/>
    <property type="match status" value="1"/>
</dbReference>
<dbReference type="InterPro" id="IPR036188">
    <property type="entry name" value="FAD/NAD-bd_sf"/>
</dbReference>
<dbReference type="GO" id="GO:0004497">
    <property type="term" value="F:monooxygenase activity"/>
    <property type="evidence" value="ECO:0007669"/>
    <property type="project" value="InterPro"/>
</dbReference>
<protein>
    <submittedName>
        <fullName evidence="2">Tryptophan halogenase</fullName>
    </submittedName>
</protein>
<dbReference type="InterPro" id="IPR033856">
    <property type="entry name" value="Trp_halogen"/>
</dbReference>
<dbReference type="SUPFAM" id="SSF51905">
    <property type="entry name" value="FAD/NAD(P)-binding domain"/>
    <property type="match status" value="1"/>
</dbReference>
<reference evidence="2" key="1">
    <citation type="submission" date="2020-02" db="EMBL/GenBank/DDBJ databases">
        <authorList>
            <person name="Meier V. D."/>
        </authorList>
    </citation>
    <scope>NUCLEOTIDE SEQUENCE</scope>
    <source>
        <strain evidence="2">AVDCRST_MAG91</strain>
    </source>
</reference>
<feature type="binding site" evidence="1">
    <location>
        <position position="344"/>
    </location>
    <ligand>
        <name>L-tryptophan</name>
        <dbReference type="ChEBI" id="CHEBI:57912"/>
    </ligand>
</feature>
<evidence type="ECO:0000313" key="2">
    <source>
        <dbReference type="EMBL" id="CAA9485413.1"/>
    </source>
</evidence>
<gene>
    <name evidence="2" type="ORF">AVDCRST_MAG91-243</name>
</gene>
<evidence type="ECO:0000256" key="1">
    <source>
        <dbReference type="PIRSR" id="PIRSR011396-2"/>
    </source>
</evidence>
<dbReference type="Pfam" id="PF04820">
    <property type="entry name" value="Trp_halogenase"/>
    <property type="match status" value="1"/>
</dbReference>